<dbReference type="RefSeq" id="WP_088649871.1">
    <property type="nucleotide sequence ID" value="NZ_AQQR01000003.1"/>
</dbReference>
<evidence type="ECO:0000313" key="1">
    <source>
        <dbReference type="EMBL" id="OWU75038.1"/>
    </source>
</evidence>
<evidence type="ECO:0000313" key="2">
    <source>
        <dbReference type="Proteomes" id="UP000215377"/>
    </source>
</evidence>
<evidence type="ECO:0008006" key="3">
    <source>
        <dbReference type="Google" id="ProtNLM"/>
    </source>
</evidence>
<sequence length="89" mass="9183">MKNGTIPLADMSLTLVPAAQGAKIAGGDGAIHYLNQTAAAVWLLADGSRDADAIAAEIARIFLLSEPPTEDITRALDLLADKGLLQRGG</sequence>
<dbReference type="InterPro" id="IPR008792">
    <property type="entry name" value="PQQD"/>
</dbReference>
<dbReference type="AlphaFoldDB" id="A0A225NLG8"/>
<name>A0A225NLG8_9RHOB</name>
<dbReference type="EMBL" id="AQQR01000003">
    <property type="protein sequence ID" value="OWU75038.1"/>
    <property type="molecule type" value="Genomic_DNA"/>
</dbReference>
<organism evidence="1 2">
    <name type="scientific">Marinibacterium profundimaris</name>
    <dbReference type="NCBI Taxonomy" id="1679460"/>
    <lineage>
        <taxon>Bacteria</taxon>
        <taxon>Pseudomonadati</taxon>
        <taxon>Pseudomonadota</taxon>
        <taxon>Alphaproteobacteria</taxon>
        <taxon>Rhodobacterales</taxon>
        <taxon>Paracoccaceae</taxon>
        <taxon>Marinibacterium</taxon>
    </lineage>
</organism>
<accession>A0A225NLG8</accession>
<gene>
    <name evidence="1" type="ORF">ATO3_10915</name>
</gene>
<reference evidence="1 2" key="1">
    <citation type="submission" date="2013-04" db="EMBL/GenBank/DDBJ databases">
        <title>Oceanicola sp. 22II1-22F33 Genome Sequencing.</title>
        <authorList>
            <person name="Lai Q."/>
            <person name="Li G."/>
            <person name="Shao Z."/>
        </authorList>
    </citation>
    <scope>NUCLEOTIDE SEQUENCE [LARGE SCALE GENOMIC DNA]</scope>
    <source>
        <strain evidence="1 2">22II1-22F33</strain>
    </source>
</reference>
<comment type="caution">
    <text evidence="1">The sequence shown here is derived from an EMBL/GenBank/DDBJ whole genome shotgun (WGS) entry which is preliminary data.</text>
</comment>
<dbReference type="Gene3D" id="1.10.10.1150">
    <property type="entry name" value="Coenzyme PQQ synthesis protein D (PqqD)"/>
    <property type="match status" value="1"/>
</dbReference>
<dbReference type="Proteomes" id="UP000215377">
    <property type="component" value="Unassembled WGS sequence"/>
</dbReference>
<proteinExistence type="predicted"/>
<keyword evidence="2" id="KW-1185">Reference proteome</keyword>
<dbReference type="InterPro" id="IPR041881">
    <property type="entry name" value="PqqD_sf"/>
</dbReference>
<protein>
    <recommendedName>
        <fullName evidence="3">PqqD family protein</fullName>
    </recommendedName>
</protein>
<dbReference type="Pfam" id="PF05402">
    <property type="entry name" value="PqqD"/>
    <property type="match status" value="1"/>
</dbReference>